<comment type="caution">
    <text evidence="3">The sequence shown here is derived from an EMBL/GenBank/DDBJ whole genome shotgun (WGS) entry which is preliminary data.</text>
</comment>
<gene>
    <name evidence="3" type="ORF">N9R04_04040</name>
</gene>
<sequence>MKLTLKQQLFADEYIRTGNAYQSAINAGYSHNYANKNSSKLLGNVGIKSYIDARLEELKKETIAEQDEILQYLTSVMRREHKEHVVVTLNKEESKWVRGKKQTKKEDVAEIVEIPSKLSDANKAAELLGKRYVMWTDKQEITQRNIEIDIGEYDDTD</sequence>
<reference evidence="3 4" key="1">
    <citation type="journal article" date="2023" name="Int. J. Syst. Evol. Microbiol.">
        <title>Streptococcus sciuri sp. nov., Staphylococcus marylandisciuri sp. nov. and Staphylococcus americanisciuri sp. nov., isolated from faeces of eastern grey squirrel (Sciurus carolinensis).</title>
        <authorList>
            <person name="Volokhov D.V."/>
            <person name="Zagorodnyaya T.A."/>
            <person name="Furtak V.A."/>
            <person name="Nattanmai G."/>
            <person name="Randall L."/>
            <person name="Jose S."/>
            <person name="Gao Y."/>
            <person name="Eisenberg T."/>
            <person name="Delmonte P."/>
            <person name="Blom J."/>
            <person name="Mitchell K.K."/>
        </authorList>
    </citation>
    <scope>NUCLEOTIDE SEQUENCE [LARGE SCALE GENOMIC DNA]</scope>
    <source>
        <strain evidence="3 4">SQ8-PEA</strain>
    </source>
</reference>
<dbReference type="PANTHER" id="PTHR41328">
    <property type="entry name" value="TERMINASE SMALL SUBUNIT-RELATED"/>
    <property type="match status" value="1"/>
</dbReference>
<keyword evidence="4" id="KW-1185">Reference proteome</keyword>
<organism evidence="3 4">
    <name type="scientific">Staphylococcus marylandisciuri</name>
    <dbReference type="NCBI Taxonomy" id="2981529"/>
    <lineage>
        <taxon>Bacteria</taxon>
        <taxon>Bacillati</taxon>
        <taxon>Bacillota</taxon>
        <taxon>Bacilli</taxon>
        <taxon>Bacillales</taxon>
        <taxon>Staphylococcaceae</taxon>
        <taxon>Staphylococcus</taxon>
    </lineage>
</organism>
<dbReference type="Gene3D" id="1.10.10.1400">
    <property type="entry name" value="Terminase, small subunit, N-terminal DNA-binding domain, HTH motif"/>
    <property type="match status" value="1"/>
</dbReference>
<dbReference type="InterPro" id="IPR005335">
    <property type="entry name" value="Terminase_ssu"/>
</dbReference>
<dbReference type="EMBL" id="JAOPKZ010000005">
    <property type="protein sequence ID" value="MCU5745891.1"/>
    <property type="molecule type" value="Genomic_DNA"/>
</dbReference>
<dbReference type="InterPro" id="IPR038713">
    <property type="entry name" value="Terminase_Gp1_N_sf"/>
</dbReference>
<evidence type="ECO:0000313" key="3">
    <source>
        <dbReference type="EMBL" id="MCU5745891.1"/>
    </source>
</evidence>
<evidence type="ECO:0000256" key="1">
    <source>
        <dbReference type="ARBA" id="ARBA00022612"/>
    </source>
</evidence>
<name>A0ABT2QPJ0_9STAP</name>
<dbReference type="Gene3D" id="6.10.140.2160">
    <property type="match status" value="1"/>
</dbReference>
<dbReference type="Proteomes" id="UP001209553">
    <property type="component" value="Unassembled WGS sequence"/>
</dbReference>
<accession>A0ABT2QPJ0</accession>
<dbReference type="RefSeq" id="WP_262855295.1">
    <property type="nucleotide sequence ID" value="NZ_JAOPKZ010000005.1"/>
</dbReference>
<evidence type="ECO:0000313" key="4">
    <source>
        <dbReference type="Proteomes" id="UP001209553"/>
    </source>
</evidence>
<proteinExistence type="predicted"/>
<keyword evidence="1" id="KW-1188">Viral release from host cell</keyword>
<dbReference type="InterPro" id="IPR052404">
    <property type="entry name" value="SPP1-like_terminase"/>
</dbReference>
<dbReference type="Pfam" id="PF03592">
    <property type="entry name" value="Terminase_2"/>
    <property type="match status" value="1"/>
</dbReference>
<evidence type="ECO:0000256" key="2">
    <source>
        <dbReference type="ARBA" id="ARBA00023219"/>
    </source>
</evidence>
<keyword evidence="2" id="KW-0231">Viral genome packaging</keyword>
<protein>
    <submittedName>
        <fullName evidence="3">Terminase small subunit</fullName>
    </submittedName>
</protein>
<dbReference type="PANTHER" id="PTHR41328:SF2">
    <property type="entry name" value="TERMINASE SMALL SUBUNIT"/>
    <property type="match status" value="1"/>
</dbReference>